<keyword evidence="2" id="KW-1185">Reference proteome</keyword>
<dbReference type="InterPro" id="IPR017136">
    <property type="entry name" value="UCP037205"/>
</dbReference>
<dbReference type="PIRSF" id="PIRSF037205">
    <property type="entry name" value="UCP037205"/>
    <property type="match status" value="1"/>
</dbReference>
<evidence type="ECO:0000313" key="1">
    <source>
        <dbReference type="EMBL" id="MDN3690610.1"/>
    </source>
</evidence>
<name>A0ABT8CCT7_9BACT</name>
<reference evidence="2" key="1">
    <citation type="journal article" date="2019" name="Int. J. Syst. Evol. Microbiol.">
        <title>The Global Catalogue of Microorganisms (GCM) 10K type strain sequencing project: providing services to taxonomists for standard genome sequencing and annotation.</title>
        <authorList>
            <consortium name="The Broad Institute Genomics Platform"/>
            <consortium name="The Broad Institute Genome Sequencing Center for Infectious Disease"/>
            <person name="Wu L."/>
            <person name="Ma J."/>
        </authorList>
    </citation>
    <scope>NUCLEOTIDE SEQUENCE [LARGE SCALE GENOMIC DNA]</scope>
    <source>
        <strain evidence="2">CECT 7706</strain>
    </source>
</reference>
<dbReference type="Pfam" id="PF10013">
    <property type="entry name" value="DUF2256"/>
    <property type="match status" value="1"/>
</dbReference>
<dbReference type="PANTHER" id="PTHR37463">
    <property type="entry name" value="GSL3115 PROTEIN"/>
    <property type="match status" value="1"/>
</dbReference>
<comment type="caution">
    <text evidence="1">The sequence shown here is derived from an EMBL/GenBank/DDBJ whole genome shotgun (WGS) entry which is preliminary data.</text>
</comment>
<sequence length="46" mass="5586">MKRPLSQKICPVCGRPFTWRKKWEKNWKEVRYCSERCSSNRLKSPG</sequence>
<dbReference type="PANTHER" id="PTHR37463:SF1">
    <property type="entry name" value="DUF2256 DOMAIN-CONTAINING PROTEIN"/>
    <property type="match status" value="1"/>
</dbReference>
<organism evidence="1 2">
    <name type="scientific">Cyclobacterium jeungdonense</name>
    <dbReference type="NCBI Taxonomy" id="708087"/>
    <lineage>
        <taxon>Bacteria</taxon>
        <taxon>Pseudomonadati</taxon>
        <taxon>Bacteroidota</taxon>
        <taxon>Cytophagia</taxon>
        <taxon>Cytophagales</taxon>
        <taxon>Cyclobacteriaceae</taxon>
        <taxon>Cyclobacterium</taxon>
    </lineage>
</organism>
<dbReference type="EMBL" id="JAUFQS010000047">
    <property type="protein sequence ID" value="MDN3690610.1"/>
    <property type="molecule type" value="Genomic_DNA"/>
</dbReference>
<accession>A0ABT8CCT7</accession>
<proteinExistence type="predicted"/>
<dbReference type="RefSeq" id="WP_163382915.1">
    <property type="nucleotide sequence ID" value="NZ_JAUFQS010000047.1"/>
</dbReference>
<dbReference type="Proteomes" id="UP001236663">
    <property type="component" value="Unassembled WGS sequence"/>
</dbReference>
<protein>
    <submittedName>
        <fullName evidence="1">DUF2256 domain-containing protein</fullName>
    </submittedName>
</protein>
<gene>
    <name evidence="1" type="ORF">QWZ15_22510</name>
</gene>
<evidence type="ECO:0000313" key="2">
    <source>
        <dbReference type="Proteomes" id="UP001236663"/>
    </source>
</evidence>